<accession>A0A0S2K1W7</accession>
<name>A0A0S2K1W7_9GAMM</name>
<evidence type="ECO:0000256" key="1">
    <source>
        <dbReference type="ARBA" id="ARBA00023002"/>
    </source>
</evidence>
<evidence type="ECO:0000313" key="3">
    <source>
        <dbReference type="EMBL" id="ALO42253.1"/>
    </source>
</evidence>
<dbReference type="PANTHER" id="PTHR13847">
    <property type="entry name" value="SARCOSINE DEHYDROGENASE-RELATED"/>
    <property type="match status" value="1"/>
</dbReference>
<dbReference type="Proteomes" id="UP000061457">
    <property type="component" value="Chromosome I"/>
</dbReference>
<proteinExistence type="predicted"/>
<dbReference type="EMBL" id="CP013187">
    <property type="protein sequence ID" value="ALO42253.1"/>
    <property type="molecule type" value="Genomic_DNA"/>
</dbReference>
<dbReference type="STRING" id="161398.PP2015_1751"/>
<reference evidence="3 4" key="1">
    <citation type="submission" date="2015-11" db="EMBL/GenBank/DDBJ databases">
        <authorList>
            <person name="Zhang Y."/>
            <person name="Guo Z."/>
        </authorList>
    </citation>
    <scope>NUCLEOTIDE SEQUENCE [LARGE SCALE GENOMIC DNA]</scope>
    <source>
        <strain evidence="3 4">KCTC 12086</strain>
    </source>
</reference>
<sequence>MQKKQHIAVIGAGIIGLCNAKSLTDAGFLVTLFDEHGIAEKCSKGNAGHFATEQVFPLAQASLLPKLPSMLLNPKGALRIDWLYLFKALPWFTRFLINMSKSKFSAHTKALSQLNEASLPAYKNLLGEENFEKLIHVDGSLLSFEHEDFKLAASMAESFRANGVAVKHIKGDEVFELEPSLSRNIKQALYFTEVGHSADPYDLCQAIYKMSKSQGLEFKKGKVTHIIPNKNGVMIELASGAKHQFSKVVVSTGAWSKPLAKQLGFKVPIDTERGYHAMIDNPTSLQRPVASADRQFIITPMKHGLRLAGTVEFAGLEATENMTRATKLLDHAKALVNGIEKQTVKATWMGHRPSLPDSLPVLNTAPNNKNIVFAFGHQHLGLTQAAITAQIVSQLCLGEKTSIDLTPYRIDRF</sequence>
<feature type="domain" description="FAD dependent oxidoreductase" evidence="2">
    <location>
        <begin position="7"/>
        <end position="395"/>
    </location>
</feature>
<dbReference type="GO" id="GO:0016491">
    <property type="term" value="F:oxidoreductase activity"/>
    <property type="evidence" value="ECO:0007669"/>
    <property type="project" value="UniProtKB-KW"/>
</dbReference>
<dbReference type="SUPFAM" id="SSF54373">
    <property type="entry name" value="FAD-linked reductases, C-terminal domain"/>
    <property type="match status" value="1"/>
</dbReference>
<dbReference type="RefSeq" id="WP_058029922.1">
    <property type="nucleotide sequence ID" value="NZ_CP013187.1"/>
</dbReference>
<dbReference type="OrthoDB" id="9805337at2"/>
<keyword evidence="4" id="KW-1185">Reference proteome</keyword>
<dbReference type="GO" id="GO:0005737">
    <property type="term" value="C:cytoplasm"/>
    <property type="evidence" value="ECO:0007669"/>
    <property type="project" value="TreeGrafter"/>
</dbReference>
<gene>
    <name evidence="3" type="ORF">PP2015_1751</name>
</gene>
<dbReference type="AlphaFoldDB" id="A0A0S2K1W7"/>
<organism evidence="3 4">
    <name type="scientific">Pseudoalteromonas phenolica</name>
    <dbReference type="NCBI Taxonomy" id="161398"/>
    <lineage>
        <taxon>Bacteria</taxon>
        <taxon>Pseudomonadati</taxon>
        <taxon>Pseudomonadota</taxon>
        <taxon>Gammaproteobacteria</taxon>
        <taxon>Alteromonadales</taxon>
        <taxon>Pseudoalteromonadaceae</taxon>
        <taxon>Pseudoalteromonas</taxon>
    </lineage>
</organism>
<dbReference type="SUPFAM" id="SSF51905">
    <property type="entry name" value="FAD/NAD(P)-binding domain"/>
    <property type="match status" value="1"/>
</dbReference>
<protein>
    <submittedName>
        <fullName evidence="3">D-amino-acid dehydrogenase</fullName>
    </submittedName>
</protein>
<dbReference type="Gene3D" id="3.50.50.60">
    <property type="entry name" value="FAD/NAD(P)-binding domain"/>
    <property type="match status" value="2"/>
</dbReference>
<dbReference type="Gene3D" id="3.30.9.10">
    <property type="entry name" value="D-Amino Acid Oxidase, subunit A, domain 2"/>
    <property type="match status" value="1"/>
</dbReference>
<dbReference type="InterPro" id="IPR006076">
    <property type="entry name" value="FAD-dep_OxRdtase"/>
</dbReference>
<keyword evidence="1" id="KW-0560">Oxidoreductase</keyword>
<dbReference type="PATRIC" id="fig|161398.10.peg.1776"/>
<evidence type="ECO:0000313" key="4">
    <source>
        <dbReference type="Proteomes" id="UP000061457"/>
    </source>
</evidence>
<dbReference type="InterPro" id="IPR036188">
    <property type="entry name" value="FAD/NAD-bd_sf"/>
</dbReference>
<dbReference type="Pfam" id="PF01266">
    <property type="entry name" value="DAO"/>
    <property type="match status" value="1"/>
</dbReference>
<dbReference type="PANTHER" id="PTHR13847:SF289">
    <property type="entry name" value="GLYCINE OXIDASE"/>
    <property type="match status" value="1"/>
</dbReference>
<evidence type="ECO:0000259" key="2">
    <source>
        <dbReference type="Pfam" id="PF01266"/>
    </source>
</evidence>
<dbReference type="KEGG" id="pphe:PP2015_1751"/>